<reference evidence="5" key="1">
    <citation type="submission" date="2016-10" db="EMBL/GenBank/DDBJ databases">
        <authorList>
            <person name="Varghese N."/>
            <person name="Submissions S."/>
        </authorList>
    </citation>
    <scope>NUCLEOTIDE SEQUENCE [LARGE SCALE GENOMIC DNA]</scope>
    <source>
        <strain evidence="5">DSM 21368</strain>
    </source>
</reference>
<name>A0A1H5D1Y3_9MICO</name>
<dbReference type="Gene3D" id="2.60.40.10">
    <property type="entry name" value="Immunoglobulins"/>
    <property type="match status" value="1"/>
</dbReference>
<evidence type="ECO:0000313" key="5">
    <source>
        <dbReference type="Proteomes" id="UP000199220"/>
    </source>
</evidence>
<dbReference type="InterPro" id="IPR059226">
    <property type="entry name" value="Choice_anch_Q_dom"/>
</dbReference>
<dbReference type="Pfam" id="PF18676">
    <property type="entry name" value="MBG_2"/>
    <property type="match status" value="1"/>
</dbReference>
<dbReference type="InterPro" id="IPR041286">
    <property type="entry name" value="MBG_2"/>
</dbReference>
<evidence type="ECO:0000259" key="3">
    <source>
        <dbReference type="Pfam" id="PF18676"/>
    </source>
</evidence>
<dbReference type="SUPFAM" id="SSF51126">
    <property type="entry name" value="Pectin lyase-like"/>
    <property type="match status" value="1"/>
</dbReference>
<accession>A0A1H5D1Y3</accession>
<feature type="transmembrane region" description="Helical" evidence="2">
    <location>
        <begin position="435"/>
        <end position="456"/>
    </location>
</feature>
<feature type="region of interest" description="Disordered" evidence="1">
    <location>
        <begin position="362"/>
        <end position="433"/>
    </location>
</feature>
<dbReference type="GO" id="GO:0016020">
    <property type="term" value="C:membrane"/>
    <property type="evidence" value="ECO:0007669"/>
    <property type="project" value="InterPro"/>
</dbReference>
<dbReference type="InterPro" id="IPR015919">
    <property type="entry name" value="Cadherin-like_sf"/>
</dbReference>
<evidence type="ECO:0000313" key="4">
    <source>
        <dbReference type="EMBL" id="SED72710.1"/>
    </source>
</evidence>
<protein>
    <submittedName>
        <fullName evidence="4">Putative Ig domain-containing protein</fullName>
    </submittedName>
</protein>
<dbReference type="InterPro" id="IPR011050">
    <property type="entry name" value="Pectin_lyase_fold/virulence"/>
</dbReference>
<keyword evidence="2" id="KW-0812">Transmembrane</keyword>
<dbReference type="STRING" id="648782.SAMN04488554_0539"/>
<feature type="compositionally biased region" description="Pro residues" evidence="1">
    <location>
        <begin position="369"/>
        <end position="404"/>
    </location>
</feature>
<dbReference type="InterPro" id="IPR013783">
    <property type="entry name" value="Ig-like_fold"/>
</dbReference>
<dbReference type="Pfam" id="PF05345">
    <property type="entry name" value="He_PIG"/>
    <property type="match status" value="1"/>
</dbReference>
<dbReference type="GO" id="GO:0005509">
    <property type="term" value="F:calcium ion binding"/>
    <property type="evidence" value="ECO:0007669"/>
    <property type="project" value="InterPro"/>
</dbReference>
<evidence type="ECO:0000256" key="1">
    <source>
        <dbReference type="SAM" id="MobiDB-lite"/>
    </source>
</evidence>
<keyword evidence="5" id="KW-1185">Reference proteome</keyword>
<dbReference type="SUPFAM" id="SSF49313">
    <property type="entry name" value="Cadherin-like"/>
    <property type="match status" value="1"/>
</dbReference>
<keyword evidence="2" id="KW-0472">Membrane</keyword>
<organism evidence="4 5">
    <name type="scientific">Ruania alba</name>
    <dbReference type="NCBI Taxonomy" id="648782"/>
    <lineage>
        <taxon>Bacteria</taxon>
        <taxon>Bacillati</taxon>
        <taxon>Actinomycetota</taxon>
        <taxon>Actinomycetes</taxon>
        <taxon>Micrococcales</taxon>
        <taxon>Ruaniaceae</taxon>
        <taxon>Ruania</taxon>
    </lineage>
</organism>
<dbReference type="NCBIfam" id="NF041518">
    <property type="entry name" value="choice_anch_Q"/>
    <property type="match status" value="1"/>
</dbReference>
<keyword evidence="2" id="KW-1133">Transmembrane helix</keyword>
<sequence>MTPTAADWPGDIQLVRTEVSANARDGLRLSTGSSGLVRSSTVAGNGGFGISREELGDEFGEIAAAPLLLAGSTVADNAEGGLWLGDTMATAIASIVDSFDGTSACDGELTNLTDGGFNVASDETCTLDADTSVVANPLLEPLGDNGGPSRTALPGSRSPAINLVPTGTSVPWGNETIELCPGDVDQRGDGYPRLVASACDAGAVERSGGVITVTASDATTYEGAFEPEVTASYTGFWDHDTIDDLDTLPTCGYDMDAATTFCSGGADDFYTFEYVNGTLSVLDPLVIVTESLPDGTVGEEYAVTLEADGGNGGPYTWGMSEGDLPAGLDLDTETGEISGVPEVAGDVTFTVFVGDPITAEFTLSVAPAPTDPPTEPTDPPTEPTDPPTEPTDPPTGPTDPPTEPTDPSGEPSDPPTSEPSDADPGQEMPDTGADVLLGLAVSAALLVLGAALMLTVRRQRHQRSVS</sequence>
<feature type="domain" description="MBG" evidence="3">
    <location>
        <begin position="211"/>
        <end position="280"/>
    </location>
</feature>
<evidence type="ECO:0000256" key="2">
    <source>
        <dbReference type="SAM" id="Phobius"/>
    </source>
</evidence>
<dbReference type="AlphaFoldDB" id="A0A1H5D1Y3"/>
<feature type="region of interest" description="Disordered" evidence="1">
    <location>
        <begin position="140"/>
        <end position="161"/>
    </location>
</feature>
<dbReference type="GO" id="GO:0005975">
    <property type="term" value="P:carbohydrate metabolic process"/>
    <property type="evidence" value="ECO:0007669"/>
    <property type="project" value="UniProtKB-ARBA"/>
</dbReference>
<proteinExistence type="predicted"/>
<gene>
    <name evidence="4" type="ORF">SAMN04488554_0539</name>
</gene>
<dbReference type="RefSeq" id="WP_089771572.1">
    <property type="nucleotide sequence ID" value="NZ_FNTX01000001.1"/>
</dbReference>
<dbReference type="Proteomes" id="UP000199220">
    <property type="component" value="Unassembled WGS sequence"/>
</dbReference>
<dbReference type="EMBL" id="FNTX01000001">
    <property type="protein sequence ID" value="SED72710.1"/>
    <property type="molecule type" value="Genomic_DNA"/>
</dbReference>
<dbReference type="OrthoDB" id="4832494at2"/>